<reference evidence="2" key="1">
    <citation type="submission" date="2021-01" db="EMBL/GenBank/DDBJ databases">
        <authorList>
            <consortium name="Genoscope - CEA"/>
            <person name="William W."/>
        </authorList>
    </citation>
    <scope>NUCLEOTIDE SEQUENCE</scope>
</reference>
<dbReference type="Proteomes" id="UP001295469">
    <property type="component" value="Chromosome A07"/>
</dbReference>
<feature type="region of interest" description="Disordered" evidence="1">
    <location>
        <begin position="1"/>
        <end position="20"/>
    </location>
</feature>
<feature type="compositionally biased region" description="Basic and acidic residues" evidence="1">
    <location>
        <begin position="1"/>
        <end position="16"/>
    </location>
</feature>
<evidence type="ECO:0000256" key="1">
    <source>
        <dbReference type="SAM" id="MobiDB-lite"/>
    </source>
</evidence>
<accession>A0A816YFQ1</accession>
<protein>
    <submittedName>
        <fullName evidence="2">(rape) hypothetical protein</fullName>
    </submittedName>
</protein>
<dbReference type="EMBL" id="HG994361">
    <property type="protein sequence ID" value="CAF2158144.1"/>
    <property type="molecule type" value="Genomic_DNA"/>
</dbReference>
<proteinExistence type="predicted"/>
<name>A0A816YFQ1_BRANA</name>
<sequence>MDEKSWSRPIKEEPSRRRERVNTAVARQGWENPVIACKCSPPLIDTKLLEYPRKLKGVICFSRVESKSSVCMEM</sequence>
<evidence type="ECO:0000313" key="2">
    <source>
        <dbReference type="EMBL" id="CAF2158144.1"/>
    </source>
</evidence>
<dbReference type="AlphaFoldDB" id="A0A816YFQ1"/>
<organism evidence="2">
    <name type="scientific">Brassica napus</name>
    <name type="common">Rape</name>
    <dbReference type="NCBI Taxonomy" id="3708"/>
    <lineage>
        <taxon>Eukaryota</taxon>
        <taxon>Viridiplantae</taxon>
        <taxon>Streptophyta</taxon>
        <taxon>Embryophyta</taxon>
        <taxon>Tracheophyta</taxon>
        <taxon>Spermatophyta</taxon>
        <taxon>Magnoliopsida</taxon>
        <taxon>eudicotyledons</taxon>
        <taxon>Gunneridae</taxon>
        <taxon>Pentapetalae</taxon>
        <taxon>rosids</taxon>
        <taxon>malvids</taxon>
        <taxon>Brassicales</taxon>
        <taxon>Brassicaceae</taxon>
        <taxon>Brassiceae</taxon>
        <taxon>Brassica</taxon>
    </lineage>
</organism>
<gene>
    <name evidence="2" type="ORF">DARMORV10_A07P06660.1</name>
</gene>